<gene>
    <name evidence="1" type="ORF">IAC53_05745</name>
</gene>
<evidence type="ECO:0000313" key="2">
    <source>
        <dbReference type="Proteomes" id="UP000824071"/>
    </source>
</evidence>
<proteinExistence type="predicted"/>
<dbReference type="Proteomes" id="UP000824071">
    <property type="component" value="Unassembled WGS sequence"/>
</dbReference>
<sequence>HGSSAADLSSGADWYFAYRGINNQYHSIRMINPTYDGYRAIIDTNKPVMVLINSHPSYGDHWIVGYGYYYQTYGDAARRMLLINDGWGNNGRELDFNYVVNLVYFNA</sequence>
<protein>
    <submittedName>
        <fullName evidence="1">Uncharacterized protein</fullName>
    </submittedName>
</protein>
<name>A0A9D1LEQ5_9FIRM</name>
<evidence type="ECO:0000313" key="1">
    <source>
        <dbReference type="EMBL" id="HIU36086.1"/>
    </source>
</evidence>
<dbReference type="AlphaFoldDB" id="A0A9D1LEQ5"/>
<dbReference type="EMBL" id="DVMW01000033">
    <property type="protein sequence ID" value="HIU36086.1"/>
    <property type="molecule type" value="Genomic_DNA"/>
</dbReference>
<reference evidence="1" key="1">
    <citation type="submission" date="2020-10" db="EMBL/GenBank/DDBJ databases">
        <authorList>
            <person name="Gilroy R."/>
        </authorList>
    </citation>
    <scope>NUCLEOTIDE SEQUENCE</scope>
    <source>
        <strain evidence="1">ChiGjej1B1-19959</strain>
    </source>
</reference>
<reference evidence="1" key="2">
    <citation type="journal article" date="2021" name="PeerJ">
        <title>Extensive microbial diversity within the chicken gut microbiome revealed by metagenomics and culture.</title>
        <authorList>
            <person name="Gilroy R."/>
            <person name="Ravi A."/>
            <person name="Getino M."/>
            <person name="Pursley I."/>
            <person name="Horton D.L."/>
            <person name="Alikhan N.F."/>
            <person name="Baker D."/>
            <person name="Gharbi K."/>
            <person name="Hall N."/>
            <person name="Watson M."/>
            <person name="Adriaenssens E.M."/>
            <person name="Foster-Nyarko E."/>
            <person name="Jarju S."/>
            <person name="Secka A."/>
            <person name="Antonio M."/>
            <person name="Oren A."/>
            <person name="Chaudhuri R.R."/>
            <person name="La Ragione R."/>
            <person name="Hildebrand F."/>
            <person name="Pallen M.J."/>
        </authorList>
    </citation>
    <scope>NUCLEOTIDE SEQUENCE</scope>
    <source>
        <strain evidence="1">ChiGjej1B1-19959</strain>
    </source>
</reference>
<accession>A0A9D1LEQ5</accession>
<organism evidence="1 2">
    <name type="scientific">Candidatus Fimenecus excrementigallinarum</name>
    <dbReference type="NCBI Taxonomy" id="2840816"/>
    <lineage>
        <taxon>Bacteria</taxon>
        <taxon>Bacillati</taxon>
        <taxon>Bacillota</taxon>
        <taxon>Clostridia</taxon>
        <taxon>Candidatus Fimenecus</taxon>
    </lineage>
</organism>
<comment type="caution">
    <text evidence="1">The sequence shown here is derived from an EMBL/GenBank/DDBJ whole genome shotgun (WGS) entry which is preliminary data.</text>
</comment>
<feature type="non-terminal residue" evidence="1">
    <location>
        <position position="1"/>
    </location>
</feature>